<accession>A0AC35U369</accession>
<proteinExistence type="predicted"/>
<evidence type="ECO:0000313" key="1">
    <source>
        <dbReference type="Proteomes" id="UP000095286"/>
    </source>
</evidence>
<protein>
    <submittedName>
        <fullName evidence="2">SCP domain-containing protein</fullName>
    </submittedName>
</protein>
<reference evidence="2" key="1">
    <citation type="submission" date="2016-11" db="UniProtKB">
        <authorList>
            <consortium name="WormBaseParasite"/>
        </authorList>
    </citation>
    <scope>IDENTIFICATION</scope>
    <source>
        <strain evidence="2">KR3021</strain>
    </source>
</reference>
<dbReference type="Proteomes" id="UP000095286">
    <property type="component" value="Unplaced"/>
</dbReference>
<dbReference type="WBParaSite" id="RSKR_0000687500.1">
    <property type="protein sequence ID" value="RSKR_0000687500.1"/>
    <property type="gene ID" value="RSKR_0000687500"/>
</dbReference>
<organism evidence="1 2">
    <name type="scientific">Rhabditophanes sp. KR3021</name>
    <dbReference type="NCBI Taxonomy" id="114890"/>
    <lineage>
        <taxon>Eukaryota</taxon>
        <taxon>Metazoa</taxon>
        <taxon>Ecdysozoa</taxon>
        <taxon>Nematoda</taxon>
        <taxon>Chromadorea</taxon>
        <taxon>Rhabditida</taxon>
        <taxon>Tylenchina</taxon>
        <taxon>Panagrolaimomorpha</taxon>
        <taxon>Strongyloidoidea</taxon>
        <taxon>Alloionematidae</taxon>
        <taxon>Rhabditophanes</taxon>
    </lineage>
</organism>
<name>A0AC35U369_9BILA</name>
<sequence length="136" mass="13435">MKFTCILVTLALVGQLSAQAIVHYKNSNGTESPNVGQLTDASTASTAPAGSAADDVYQASVGTCKGSYADANTASNAAYNTSIAAAAPLNVSGNGSDLAYKAAVATAVAVYNNAFGTTVTVYNNCINAAAAVANSS</sequence>
<evidence type="ECO:0000313" key="2">
    <source>
        <dbReference type="WBParaSite" id="RSKR_0000687500.1"/>
    </source>
</evidence>